<dbReference type="RefSeq" id="WP_066129286.1">
    <property type="nucleotide sequence ID" value="NZ_FKIF01000007.1"/>
</dbReference>
<dbReference type="Pfam" id="PF06226">
    <property type="entry name" value="DUF1007"/>
    <property type="match status" value="1"/>
</dbReference>
<keyword evidence="3" id="KW-1185">Reference proteome</keyword>
<gene>
    <name evidence="2" type="ORF">SAMEA3906486_03325</name>
</gene>
<dbReference type="InterPro" id="IPR010412">
    <property type="entry name" value="DUF1007"/>
</dbReference>
<name>A0A157SLA3_9BORD</name>
<reference evidence="2 3" key="1">
    <citation type="submission" date="2016-04" db="EMBL/GenBank/DDBJ databases">
        <authorList>
            <consortium name="Pathogen Informatics"/>
        </authorList>
    </citation>
    <scope>NUCLEOTIDE SEQUENCE [LARGE SCALE GENOMIC DNA]</scope>
    <source>
        <strain evidence="2 3">H050680373</strain>
    </source>
</reference>
<sequence>MFVLKYIRYFLFAFGLSSAASAWSHPHAWIDVRSTVLTSDTGLVAAIKEEWLFDELYTSYVVEETTENTKEAADSAARFAGKAVENLKPFGYFMKIRSDGRQIPIGAIGH</sequence>
<feature type="signal peptide" evidence="1">
    <location>
        <begin position="1"/>
        <end position="22"/>
    </location>
</feature>
<organism evidence="2 3">
    <name type="scientific">Bordetella ansorpii</name>
    <dbReference type="NCBI Taxonomy" id="288768"/>
    <lineage>
        <taxon>Bacteria</taxon>
        <taxon>Pseudomonadati</taxon>
        <taxon>Pseudomonadota</taxon>
        <taxon>Betaproteobacteria</taxon>
        <taxon>Burkholderiales</taxon>
        <taxon>Alcaligenaceae</taxon>
        <taxon>Bordetella</taxon>
    </lineage>
</organism>
<protein>
    <submittedName>
        <fullName evidence="2">ABC-type uncharacterized transport system, periplasmic component</fullName>
    </submittedName>
</protein>
<evidence type="ECO:0000256" key="1">
    <source>
        <dbReference type="SAM" id="SignalP"/>
    </source>
</evidence>
<keyword evidence="1" id="KW-0732">Signal</keyword>
<dbReference type="Proteomes" id="UP000076848">
    <property type="component" value="Unassembled WGS sequence"/>
</dbReference>
<evidence type="ECO:0000313" key="2">
    <source>
        <dbReference type="EMBL" id="SAI71051.1"/>
    </source>
</evidence>
<accession>A0A157SLA3</accession>
<dbReference type="EMBL" id="FKIF01000007">
    <property type="protein sequence ID" value="SAI71051.1"/>
    <property type="molecule type" value="Genomic_DNA"/>
</dbReference>
<dbReference type="STRING" id="288768.SAMEA3906486_03325"/>
<feature type="chain" id="PRO_5007616349" evidence="1">
    <location>
        <begin position="23"/>
        <end position="110"/>
    </location>
</feature>
<proteinExistence type="predicted"/>
<dbReference type="AlphaFoldDB" id="A0A157SLA3"/>
<evidence type="ECO:0000313" key="3">
    <source>
        <dbReference type="Proteomes" id="UP000076848"/>
    </source>
</evidence>